<protein>
    <recommendedName>
        <fullName evidence="5">DUF4381 domain-containing protein</fullName>
    </recommendedName>
</protein>
<reference evidence="3 4" key="1">
    <citation type="submission" date="2015-12" db="EMBL/GenBank/DDBJ databases">
        <title>Intraspecies pangenome expansion in the marine bacterium Alteromonas.</title>
        <authorList>
            <person name="Lopez-Perez M."/>
            <person name="Rodriguez-Valera F."/>
        </authorList>
    </citation>
    <scope>NUCLEOTIDE SEQUENCE [LARGE SCALE GENOMIC DNA]</scope>
    <source>
        <strain evidence="3 4">UM8</strain>
    </source>
</reference>
<feature type="region of interest" description="Disordered" evidence="1">
    <location>
        <begin position="1"/>
        <end position="28"/>
    </location>
</feature>
<evidence type="ECO:0000313" key="4">
    <source>
        <dbReference type="Proteomes" id="UP000061468"/>
    </source>
</evidence>
<name>A0AAC8XJ12_9ALTE</name>
<feature type="transmembrane region" description="Helical" evidence="2">
    <location>
        <begin position="51"/>
        <end position="71"/>
    </location>
</feature>
<dbReference type="InterPro" id="IPR025489">
    <property type="entry name" value="DUF4381"/>
</dbReference>
<keyword evidence="2" id="KW-0472">Membrane</keyword>
<sequence>MQSNNSTPTLAQAMQPTNQQPLSMPGQQQDPLAQLRDIHVPSEVNLWPLDWGWWVLIAFSVLALIGIYKVASAHIRHNKARKQALALLDTVSVQQDNWPVTLNSVLKRTAMSYYPKQQVAGLYGKQWQTFLTSAIRKGNKTLEDNLALLVSSVYQAKPNAGDFEACKSAVREWLKKARFPKTLANHYGEFKHTKDSDDSLASNNVLRNKALSEDNNKEPQHA</sequence>
<dbReference type="EMBL" id="CP013928">
    <property type="protein sequence ID" value="AMJ77986.1"/>
    <property type="molecule type" value="Genomic_DNA"/>
</dbReference>
<dbReference type="AlphaFoldDB" id="A0AAC8XJ12"/>
<dbReference type="Proteomes" id="UP000061468">
    <property type="component" value="Chromosome"/>
</dbReference>
<evidence type="ECO:0000256" key="2">
    <source>
        <dbReference type="SAM" id="Phobius"/>
    </source>
</evidence>
<gene>
    <name evidence="3" type="ORF">AV942_06505</name>
</gene>
<organism evidence="3 4">
    <name type="scientific">Alteromonas mediterranea</name>
    <dbReference type="NCBI Taxonomy" id="314275"/>
    <lineage>
        <taxon>Bacteria</taxon>
        <taxon>Pseudomonadati</taxon>
        <taxon>Pseudomonadota</taxon>
        <taxon>Gammaproteobacteria</taxon>
        <taxon>Alteromonadales</taxon>
        <taxon>Alteromonadaceae</taxon>
        <taxon>Alteromonas/Salinimonas group</taxon>
        <taxon>Alteromonas</taxon>
    </lineage>
</organism>
<proteinExistence type="predicted"/>
<evidence type="ECO:0008006" key="5">
    <source>
        <dbReference type="Google" id="ProtNLM"/>
    </source>
</evidence>
<dbReference type="RefSeq" id="WP_015066638.1">
    <property type="nucleotide sequence ID" value="NZ_CP013928.1"/>
</dbReference>
<dbReference type="Pfam" id="PF14316">
    <property type="entry name" value="DUF4381"/>
    <property type="match status" value="1"/>
</dbReference>
<keyword evidence="2" id="KW-0812">Transmembrane</keyword>
<evidence type="ECO:0000313" key="3">
    <source>
        <dbReference type="EMBL" id="AMJ77986.1"/>
    </source>
</evidence>
<keyword evidence="2" id="KW-1133">Transmembrane helix</keyword>
<accession>A0AAC8XJ12</accession>
<evidence type="ECO:0000256" key="1">
    <source>
        <dbReference type="SAM" id="MobiDB-lite"/>
    </source>
</evidence>